<evidence type="ECO:0000256" key="6">
    <source>
        <dbReference type="ARBA" id="ARBA00022741"/>
    </source>
</evidence>
<keyword evidence="6" id="KW-0547">Nucleotide-binding</keyword>
<dbReference type="Pfam" id="PF19279">
    <property type="entry name" value="YegS_C"/>
    <property type="match status" value="1"/>
</dbReference>
<dbReference type="GO" id="GO:0005886">
    <property type="term" value="C:plasma membrane"/>
    <property type="evidence" value="ECO:0007669"/>
    <property type="project" value="TreeGrafter"/>
</dbReference>
<dbReference type="InterPro" id="IPR001206">
    <property type="entry name" value="Diacylglycerol_kinase_cat_dom"/>
</dbReference>
<dbReference type="PANTHER" id="PTHR12358:SF106">
    <property type="entry name" value="LIPID KINASE YEGS"/>
    <property type="match status" value="1"/>
</dbReference>
<organism evidence="14 15">
    <name type="scientific">Peptoniphilus asaccharolyticus DSM 20463</name>
    <dbReference type="NCBI Taxonomy" id="573058"/>
    <lineage>
        <taxon>Bacteria</taxon>
        <taxon>Bacillati</taxon>
        <taxon>Bacillota</taxon>
        <taxon>Tissierellia</taxon>
        <taxon>Tissierellales</taxon>
        <taxon>Peptoniphilaceae</taxon>
        <taxon>Peptoniphilus</taxon>
    </lineage>
</organism>
<comment type="cofactor">
    <cofactor evidence="1">
        <name>Mg(2+)</name>
        <dbReference type="ChEBI" id="CHEBI:18420"/>
    </cofactor>
</comment>
<keyword evidence="9" id="KW-0460">Magnesium</keyword>
<evidence type="ECO:0000313" key="14">
    <source>
        <dbReference type="EMBL" id="SMB94452.1"/>
    </source>
</evidence>
<dbReference type="InterPro" id="IPR005218">
    <property type="entry name" value="Diacylglycerol/lipid_kinase"/>
</dbReference>
<dbReference type="InterPro" id="IPR016064">
    <property type="entry name" value="NAD/diacylglycerol_kinase_sf"/>
</dbReference>
<protein>
    <submittedName>
        <fullName evidence="14">Diacylglycerol kinase (ATP)</fullName>
    </submittedName>
</protein>
<evidence type="ECO:0000256" key="2">
    <source>
        <dbReference type="ARBA" id="ARBA00005983"/>
    </source>
</evidence>
<evidence type="ECO:0000256" key="7">
    <source>
        <dbReference type="ARBA" id="ARBA00022777"/>
    </source>
</evidence>
<keyword evidence="7 14" id="KW-0418">Kinase</keyword>
<dbReference type="SMART" id="SM00046">
    <property type="entry name" value="DAGKc"/>
    <property type="match status" value="1"/>
</dbReference>
<dbReference type="Pfam" id="PF00781">
    <property type="entry name" value="DAGK_cat"/>
    <property type="match status" value="1"/>
</dbReference>
<dbReference type="InterPro" id="IPR017438">
    <property type="entry name" value="ATP-NAD_kinase_N"/>
</dbReference>
<name>A0A1W1VM53_PEPAS</name>
<keyword evidence="8" id="KW-0067">ATP-binding</keyword>
<reference evidence="15" key="1">
    <citation type="submission" date="2017-04" db="EMBL/GenBank/DDBJ databases">
        <authorList>
            <person name="Varghese N."/>
            <person name="Submissions S."/>
        </authorList>
    </citation>
    <scope>NUCLEOTIDE SEQUENCE [LARGE SCALE GENOMIC DNA]</scope>
    <source>
        <strain evidence="15">DSM 20463</strain>
    </source>
</reference>
<keyword evidence="11" id="KW-0594">Phospholipid biosynthesis</keyword>
<evidence type="ECO:0000256" key="1">
    <source>
        <dbReference type="ARBA" id="ARBA00001946"/>
    </source>
</evidence>
<evidence type="ECO:0000256" key="10">
    <source>
        <dbReference type="ARBA" id="ARBA00023098"/>
    </source>
</evidence>
<feature type="domain" description="DAGKc" evidence="13">
    <location>
        <begin position="1"/>
        <end position="129"/>
    </location>
</feature>
<gene>
    <name evidence="14" type="ORF">SAMN00017477_2233</name>
</gene>
<dbReference type="InterPro" id="IPR045540">
    <property type="entry name" value="YegS/DAGK_C"/>
</dbReference>
<dbReference type="PROSITE" id="PS50146">
    <property type="entry name" value="DAGK"/>
    <property type="match status" value="1"/>
</dbReference>
<evidence type="ECO:0000313" key="15">
    <source>
        <dbReference type="Proteomes" id="UP000192368"/>
    </source>
</evidence>
<evidence type="ECO:0000256" key="5">
    <source>
        <dbReference type="ARBA" id="ARBA00022723"/>
    </source>
</evidence>
<keyword evidence="12" id="KW-1208">Phospholipid metabolism</keyword>
<keyword evidence="3" id="KW-0444">Lipid biosynthesis</keyword>
<dbReference type="RefSeq" id="WP_084231706.1">
    <property type="nucleotide sequence ID" value="NZ_FWWR01000017.1"/>
</dbReference>
<accession>A0A1W1VM53</accession>
<dbReference type="STRING" id="573058.SAMN00017477_2233"/>
<evidence type="ECO:0000256" key="3">
    <source>
        <dbReference type="ARBA" id="ARBA00022516"/>
    </source>
</evidence>
<keyword evidence="5" id="KW-0479">Metal-binding</keyword>
<sequence length="296" mass="32647">MKKYKIIANPKSGNETAIEKISQIIEIMSEDGCKIDLRLTGKSGDAMEFAKEDDGEDIIISIGGDGTLNEVVNGIIDSDKEVPLAVLSGGTVNDFANAMKIPTDVEEFCKMLKAEKTKAVDVGVAGERKFINVAAGGMMTEIAYNVPEEKKTIFGRAAYYIEALKEVTKLGDRRKKNYFNLKIESEEYTAEEKVLAFICANSISVGGFELAPKATVDDGYIDMLIVKDLDLSEIPTLVGNFTRGKHIEHEKVIYFQTKEMKLSTDKSITVDVDGERAQKLPLTFKVLEKAINLIIK</sequence>
<keyword evidence="10" id="KW-0443">Lipid metabolism</keyword>
<dbReference type="GO" id="GO:0008654">
    <property type="term" value="P:phospholipid biosynthetic process"/>
    <property type="evidence" value="ECO:0007669"/>
    <property type="project" value="UniProtKB-KW"/>
</dbReference>
<dbReference type="Gene3D" id="2.60.200.40">
    <property type="match status" value="1"/>
</dbReference>
<dbReference type="InterPro" id="IPR050187">
    <property type="entry name" value="Lipid_Phosphate_FormReg"/>
</dbReference>
<dbReference type="EMBL" id="FWWR01000017">
    <property type="protein sequence ID" value="SMB94452.1"/>
    <property type="molecule type" value="Genomic_DNA"/>
</dbReference>
<evidence type="ECO:0000256" key="11">
    <source>
        <dbReference type="ARBA" id="ARBA00023209"/>
    </source>
</evidence>
<dbReference type="OrthoDB" id="142078at2"/>
<keyword evidence="15" id="KW-1185">Reference proteome</keyword>
<evidence type="ECO:0000256" key="8">
    <source>
        <dbReference type="ARBA" id="ARBA00022840"/>
    </source>
</evidence>
<dbReference type="AlphaFoldDB" id="A0A1W1VM53"/>
<comment type="similarity">
    <text evidence="2">Belongs to the diacylglycerol/lipid kinase family.</text>
</comment>
<dbReference type="GO" id="GO:0046872">
    <property type="term" value="F:metal ion binding"/>
    <property type="evidence" value="ECO:0007669"/>
    <property type="project" value="UniProtKB-KW"/>
</dbReference>
<evidence type="ECO:0000256" key="4">
    <source>
        <dbReference type="ARBA" id="ARBA00022679"/>
    </source>
</evidence>
<dbReference type="GO" id="GO:0005524">
    <property type="term" value="F:ATP binding"/>
    <property type="evidence" value="ECO:0007669"/>
    <property type="project" value="UniProtKB-KW"/>
</dbReference>
<evidence type="ECO:0000256" key="12">
    <source>
        <dbReference type="ARBA" id="ARBA00023264"/>
    </source>
</evidence>
<dbReference type="Proteomes" id="UP000192368">
    <property type="component" value="Unassembled WGS sequence"/>
</dbReference>
<evidence type="ECO:0000259" key="13">
    <source>
        <dbReference type="PROSITE" id="PS50146"/>
    </source>
</evidence>
<dbReference type="SUPFAM" id="SSF111331">
    <property type="entry name" value="NAD kinase/diacylglycerol kinase-like"/>
    <property type="match status" value="1"/>
</dbReference>
<keyword evidence="4" id="KW-0808">Transferase</keyword>
<dbReference type="PANTHER" id="PTHR12358">
    <property type="entry name" value="SPHINGOSINE KINASE"/>
    <property type="match status" value="1"/>
</dbReference>
<dbReference type="GO" id="GO:0004143">
    <property type="term" value="F:ATP-dependent diacylglycerol kinase activity"/>
    <property type="evidence" value="ECO:0007669"/>
    <property type="project" value="TreeGrafter"/>
</dbReference>
<proteinExistence type="inferred from homology"/>
<dbReference type="Gene3D" id="3.40.50.10330">
    <property type="entry name" value="Probable inorganic polyphosphate/atp-NAD kinase, domain 1"/>
    <property type="match status" value="1"/>
</dbReference>
<dbReference type="NCBIfam" id="TIGR00147">
    <property type="entry name" value="YegS/Rv2252/BmrU family lipid kinase"/>
    <property type="match status" value="1"/>
</dbReference>
<evidence type="ECO:0000256" key="9">
    <source>
        <dbReference type="ARBA" id="ARBA00022842"/>
    </source>
</evidence>